<dbReference type="PANTHER" id="PTHR11070">
    <property type="entry name" value="UVRD / RECB / PCRA DNA HELICASE FAMILY MEMBER"/>
    <property type="match status" value="1"/>
</dbReference>
<dbReference type="Gene3D" id="1.10.10.160">
    <property type="match status" value="1"/>
</dbReference>
<dbReference type="GO" id="GO:0005829">
    <property type="term" value="C:cytosol"/>
    <property type="evidence" value="ECO:0007669"/>
    <property type="project" value="TreeGrafter"/>
</dbReference>
<evidence type="ECO:0000256" key="7">
    <source>
        <dbReference type="ARBA" id="ARBA00023125"/>
    </source>
</evidence>
<dbReference type="NCBIfam" id="NF008743">
    <property type="entry name" value="PRK11773.1"/>
    <property type="match status" value="1"/>
</dbReference>
<protein>
    <recommendedName>
        <fullName evidence="11">DNA 3'-5' helicase</fullName>
        <ecNumber evidence="11">5.6.2.4</ecNumber>
    </recommendedName>
    <alternativeName>
        <fullName evidence="12">DNA 3'-5' helicase II</fullName>
    </alternativeName>
</protein>
<evidence type="ECO:0000256" key="4">
    <source>
        <dbReference type="ARBA" id="ARBA00022801"/>
    </source>
</evidence>
<dbReference type="Gene3D" id="3.40.50.300">
    <property type="entry name" value="P-loop containing nucleotide triphosphate hydrolases"/>
    <property type="match status" value="2"/>
</dbReference>
<dbReference type="InterPro" id="IPR014016">
    <property type="entry name" value="UvrD-like_ATP-bd"/>
</dbReference>
<comment type="catalytic activity">
    <reaction evidence="10">
        <text>Couples ATP hydrolysis with the unwinding of duplex DNA by translocating in the 3'-5' direction.</text>
        <dbReference type="EC" id="5.6.2.4"/>
    </reaction>
</comment>
<evidence type="ECO:0000256" key="11">
    <source>
        <dbReference type="ARBA" id="ARBA00034808"/>
    </source>
</evidence>
<dbReference type="GO" id="GO:0000725">
    <property type="term" value="P:recombinational repair"/>
    <property type="evidence" value="ECO:0007669"/>
    <property type="project" value="TreeGrafter"/>
</dbReference>
<evidence type="ECO:0000256" key="14">
    <source>
        <dbReference type="PROSITE-ProRule" id="PRU00560"/>
    </source>
</evidence>
<dbReference type="PROSITE" id="PS51217">
    <property type="entry name" value="UVRD_HELICASE_CTER"/>
    <property type="match status" value="1"/>
</dbReference>
<accession>A0A450S0M2</accession>
<keyword evidence="7" id="KW-0238">DNA-binding</keyword>
<dbReference type="GO" id="GO:0005524">
    <property type="term" value="F:ATP binding"/>
    <property type="evidence" value="ECO:0007669"/>
    <property type="project" value="UniProtKB-UniRule"/>
</dbReference>
<dbReference type="InterPro" id="IPR014017">
    <property type="entry name" value="DNA_helicase_UvrD-like_C"/>
</dbReference>
<evidence type="ECO:0000256" key="13">
    <source>
        <dbReference type="ARBA" id="ARBA00048988"/>
    </source>
</evidence>
<feature type="binding site" evidence="14">
    <location>
        <begin position="29"/>
        <end position="36"/>
    </location>
    <ligand>
        <name>ATP</name>
        <dbReference type="ChEBI" id="CHEBI:30616"/>
    </ligand>
</feature>
<gene>
    <name evidence="18" type="ORF">BECKDK2373C_GA0170839_101055</name>
</gene>
<evidence type="ECO:0000259" key="17">
    <source>
        <dbReference type="PROSITE" id="PS51217"/>
    </source>
</evidence>
<dbReference type="EMBL" id="CAADEY010000010">
    <property type="protein sequence ID" value="VFJ45198.1"/>
    <property type="molecule type" value="Genomic_DNA"/>
</dbReference>
<dbReference type="InterPro" id="IPR027417">
    <property type="entry name" value="P-loop_NTPase"/>
</dbReference>
<reference evidence="18" key="1">
    <citation type="submission" date="2019-02" db="EMBL/GenBank/DDBJ databases">
        <authorList>
            <person name="Gruber-Vodicka R. H."/>
            <person name="Seah K. B. B."/>
        </authorList>
    </citation>
    <scope>NUCLEOTIDE SEQUENCE</scope>
    <source>
        <strain evidence="18">BECK_DK161</strain>
    </source>
</reference>
<keyword evidence="5 14" id="KW-0347">Helicase</keyword>
<dbReference type="GO" id="GO:0009314">
    <property type="term" value="P:response to radiation"/>
    <property type="evidence" value="ECO:0007669"/>
    <property type="project" value="UniProtKB-ARBA"/>
</dbReference>
<dbReference type="InterPro" id="IPR000212">
    <property type="entry name" value="DNA_helicase_UvrD/REP"/>
</dbReference>
<keyword evidence="6 14" id="KW-0067">ATP-binding</keyword>
<dbReference type="PROSITE" id="PS51198">
    <property type="entry name" value="UVRD_HELICASE_ATP_BIND"/>
    <property type="match status" value="1"/>
</dbReference>
<name>A0A450S0M2_9GAMM</name>
<feature type="domain" description="UvrD-like helicase C-terminal" evidence="17">
    <location>
        <begin position="287"/>
        <end position="603"/>
    </location>
</feature>
<dbReference type="FunFam" id="3.40.50.300:FF:001201">
    <property type="entry name" value="ATP-dependent DNA helicase UvrD2"/>
    <property type="match status" value="1"/>
</dbReference>
<keyword evidence="3" id="KW-0227">DNA damage</keyword>
<dbReference type="Pfam" id="PF13361">
    <property type="entry name" value="UvrD_C"/>
    <property type="match status" value="1"/>
</dbReference>
<dbReference type="EC" id="5.6.2.4" evidence="11"/>
<evidence type="ECO:0000256" key="12">
    <source>
        <dbReference type="ARBA" id="ARBA00034923"/>
    </source>
</evidence>
<organism evidence="18">
    <name type="scientific">Candidatus Kentrum sp. DK</name>
    <dbReference type="NCBI Taxonomy" id="2126562"/>
    <lineage>
        <taxon>Bacteria</taxon>
        <taxon>Pseudomonadati</taxon>
        <taxon>Pseudomonadota</taxon>
        <taxon>Gammaproteobacteria</taxon>
        <taxon>Candidatus Kentrum</taxon>
    </lineage>
</organism>
<dbReference type="Pfam" id="PF00580">
    <property type="entry name" value="UvrD-helicase"/>
    <property type="match status" value="1"/>
</dbReference>
<evidence type="ECO:0000259" key="16">
    <source>
        <dbReference type="PROSITE" id="PS51198"/>
    </source>
</evidence>
<comment type="catalytic activity">
    <reaction evidence="13">
        <text>ATP + H2O = ADP + phosphate + H(+)</text>
        <dbReference type="Rhea" id="RHEA:13065"/>
        <dbReference type="ChEBI" id="CHEBI:15377"/>
        <dbReference type="ChEBI" id="CHEBI:15378"/>
        <dbReference type="ChEBI" id="CHEBI:30616"/>
        <dbReference type="ChEBI" id="CHEBI:43474"/>
        <dbReference type="ChEBI" id="CHEBI:456216"/>
        <dbReference type="EC" id="5.6.2.4"/>
    </reaction>
</comment>
<evidence type="ECO:0000256" key="15">
    <source>
        <dbReference type="SAM" id="MobiDB-lite"/>
    </source>
</evidence>
<keyword evidence="4 14" id="KW-0378">Hydrolase</keyword>
<keyword evidence="9" id="KW-0413">Isomerase</keyword>
<dbReference type="CDD" id="cd17932">
    <property type="entry name" value="DEXQc_UvrD"/>
    <property type="match status" value="1"/>
</dbReference>
<keyword evidence="8" id="KW-0234">DNA repair</keyword>
<sequence>MDVTHILEPLNDTQREAVSAPAGHTLVLAGAGSGKTRVLVHRIAWLVETGQVTPSSILAVTFTNKAAAEMRTRIEAMLGRSLGAMWVGTFHGLAHRMLRIHWRDTGLPEGFQILDSEDQLRMIRRIIRNMNLDETKWPPKQIQWFINSQKDEGLRSRHLSDNNDVWMVQMRAVYQTYEETCLRSGLVDFPELLLRAHELLRDNDALLTHYRNRFHHLLVDEFQDTNTIQYAWVRLLAGSESQLFMVGDDDQSIYGWRGARIENIHRFSKDFADVRTLRLERNYRSTGNILAAANAVIANNRGRLGKNLWTSGEDGEPIHLYVAFNEREEAEFVADRIRQWAADGGRRDDVAILYRVSAQSRVFEEKLLGANIPYRVHGGLRFYERAEIKDALAYLRLMANRHDDAAFERVINHPPRGIGIRTVESIRMKARTGGGMSLWTASEALINQDELTPRTRGAIATFVRLIDALASLSPEEDAPDPEESPPPLYQVVDATIRKSGLLQHYKTDKSDRAEARVENLEELVSAVRQFDPDSGGSNGQAGGEAGEADDEGEGEMSAQASDTNGLDITHSLSAFLSHAALESGEAQSGEEGVHLMTFHAAKGLEFPLVFLCGLEEGLFPHQRNGAGEKLEEERRLCYVGMTRAEQLLYISHAENRRLHGTDYYQRPSRFIAEIPENLIHQVKARAKKTEGSFGGKGFASGFPGGSRKPKPQASDAEIPWPIGQLVAHPTFGEGTVLRYEGSGEHLRVQVEFSDVGVKWLVLAYARLQAK</sequence>
<dbReference type="AlphaFoldDB" id="A0A450S0M2"/>
<dbReference type="CDD" id="cd18807">
    <property type="entry name" value="SF1_C_UvrD"/>
    <property type="match status" value="1"/>
</dbReference>
<dbReference type="InterPro" id="IPR013986">
    <property type="entry name" value="DExx_box_DNA_helicase_dom_sf"/>
</dbReference>
<evidence type="ECO:0000256" key="3">
    <source>
        <dbReference type="ARBA" id="ARBA00022763"/>
    </source>
</evidence>
<feature type="region of interest" description="Disordered" evidence="15">
    <location>
        <begin position="528"/>
        <end position="561"/>
    </location>
</feature>
<evidence type="ECO:0000256" key="6">
    <source>
        <dbReference type="ARBA" id="ARBA00022840"/>
    </source>
</evidence>
<evidence type="ECO:0000256" key="8">
    <source>
        <dbReference type="ARBA" id="ARBA00023204"/>
    </source>
</evidence>
<feature type="domain" description="UvrD-like helicase ATP-binding" evidence="16">
    <location>
        <begin position="8"/>
        <end position="286"/>
    </location>
</feature>
<evidence type="ECO:0000313" key="18">
    <source>
        <dbReference type="EMBL" id="VFJ45198.1"/>
    </source>
</evidence>
<evidence type="ECO:0000256" key="1">
    <source>
        <dbReference type="ARBA" id="ARBA00009922"/>
    </source>
</evidence>
<dbReference type="GO" id="GO:0033202">
    <property type="term" value="C:DNA helicase complex"/>
    <property type="evidence" value="ECO:0007669"/>
    <property type="project" value="TreeGrafter"/>
</dbReference>
<dbReference type="Pfam" id="PF21196">
    <property type="entry name" value="PcrA_UvrD_tudor"/>
    <property type="match status" value="1"/>
</dbReference>
<evidence type="ECO:0000256" key="10">
    <source>
        <dbReference type="ARBA" id="ARBA00034617"/>
    </source>
</evidence>
<dbReference type="GO" id="GO:0043138">
    <property type="term" value="F:3'-5' DNA helicase activity"/>
    <property type="evidence" value="ECO:0007669"/>
    <property type="project" value="UniProtKB-EC"/>
</dbReference>
<dbReference type="PANTHER" id="PTHR11070:SF2">
    <property type="entry name" value="ATP-DEPENDENT DNA HELICASE SRS2"/>
    <property type="match status" value="1"/>
</dbReference>
<evidence type="ECO:0000256" key="9">
    <source>
        <dbReference type="ARBA" id="ARBA00023235"/>
    </source>
</evidence>
<dbReference type="GO" id="GO:0003677">
    <property type="term" value="F:DNA binding"/>
    <property type="evidence" value="ECO:0007669"/>
    <property type="project" value="UniProtKB-KW"/>
</dbReference>
<proteinExistence type="inferred from homology"/>
<keyword evidence="2 14" id="KW-0547">Nucleotide-binding</keyword>
<dbReference type="FunFam" id="1.10.10.160:FF:000001">
    <property type="entry name" value="ATP-dependent DNA helicase"/>
    <property type="match status" value="1"/>
</dbReference>
<evidence type="ECO:0000256" key="5">
    <source>
        <dbReference type="ARBA" id="ARBA00022806"/>
    </source>
</evidence>
<feature type="compositionally biased region" description="Gly residues" evidence="15">
    <location>
        <begin position="536"/>
        <end position="545"/>
    </location>
</feature>
<evidence type="ECO:0000256" key="2">
    <source>
        <dbReference type="ARBA" id="ARBA00022741"/>
    </source>
</evidence>
<comment type="similarity">
    <text evidence="1">Belongs to the helicase family. UvrD subfamily.</text>
</comment>
<dbReference type="Gene3D" id="1.10.486.10">
    <property type="entry name" value="PCRA, domain 4"/>
    <property type="match status" value="1"/>
</dbReference>
<dbReference type="GO" id="GO:0016887">
    <property type="term" value="F:ATP hydrolysis activity"/>
    <property type="evidence" value="ECO:0007669"/>
    <property type="project" value="RHEA"/>
</dbReference>
<dbReference type="SUPFAM" id="SSF52540">
    <property type="entry name" value="P-loop containing nucleoside triphosphate hydrolases"/>
    <property type="match status" value="1"/>
</dbReference>